<feature type="domain" description="NFACT RNA-binding" evidence="7">
    <location>
        <begin position="555"/>
        <end position="666"/>
    </location>
</feature>
<keyword evidence="3" id="KW-0963">Cytoplasm</keyword>
<dbReference type="Gene3D" id="2.30.310.10">
    <property type="entry name" value="ibrinogen binding protein from staphylococcus aureus domain"/>
    <property type="match status" value="1"/>
</dbReference>
<feature type="compositionally biased region" description="Polar residues" evidence="6">
    <location>
        <begin position="723"/>
        <end position="742"/>
    </location>
</feature>
<dbReference type="STRING" id="1198029.A0A1U7LR15"/>
<feature type="region of interest" description="Disordered" evidence="6">
    <location>
        <begin position="450"/>
        <end position="473"/>
    </location>
</feature>
<feature type="compositionally biased region" description="Basic and acidic residues" evidence="6">
    <location>
        <begin position="699"/>
        <end position="722"/>
    </location>
</feature>
<evidence type="ECO:0000256" key="4">
    <source>
        <dbReference type="ARBA" id="ARBA00023054"/>
    </source>
</evidence>
<feature type="compositionally biased region" description="Polar residues" evidence="6">
    <location>
        <begin position="814"/>
        <end position="823"/>
    </location>
</feature>
<keyword evidence="4" id="KW-0175">Coiled coil</keyword>
<dbReference type="Pfam" id="PF11923">
    <property type="entry name" value="NFACT-C"/>
    <property type="match status" value="1"/>
</dbReference>
<name>A0A1U7LR15_NEOID</name>
<dbReference type="GO" id="GO:0000049">
    <property type="term" value="F:tRNA binding"/>
    <property type="evidence" value="ECO:0007669"/>
    <property type="project" value="TreeGrafter"/>
</dbReference>
<evidence type="ECO:0000256" key="2">
    <source>
        <dbReference type="ARBA" id="ARBA00008318"/>
    </source>
</evidence>
<protein>
    <recommendedName>
        <fullName evidence="5">Ribosome quality control complex subunit 2</fullName>
    </recommendedName>
</protein>
<evidence type="ECO:0000256" key="5">
    <source>
        <dbReference type="ARBA" id="ARBA00070414"/>
    </source>
</evidence>
<sequence length="1047" mass="116780">MKQRISSLDLRALAHELHHQIVSLRLQNIYDLGNSRSFIFKFARPGLKHVLLVESGFRLHLTDFVRDKSAAPSAFCAKLRKHIRTRRLTGLSQIGTDRALKLTFGGYDDPLRNYNVILEFYAKGNIVLTNGNMTILGILRLVTVEEEGEQQRYAVGEKYKLAERQEFQPMTRERLLDLVAKRLCETVDEEVANPLQRTKKKRSKAKNTLANILGVHASEYGAALVEHVILKSGINPNASLADVDWNADSPEISALLSSFKEAEQIINTCSQPCLTGFIIAKKENRDPAKNESSGSTQEILLYEEFHPFLPIQFADRSDISIIKFEQGFSHTTDVFFSTLEAQKLESRLRQAHLTAEKRLQSAREEHSQRVQSLKLVQEVNIGKARAIEANLNRVDEAAAAVSGLVAQGMDWMAIETLIKLEKTNSNPVAEIICLPLKLAQNSITLALTFGDDDDEESDSGIDETESEASDSESGYEIRIREVLKVDIDLSISAWANARNYYGKKRQAAAKQEKTVQSSSKALKSTEKKIAADLKKSLAQEKQLMHPIRKTQWFEKFYWFISSEGYLVLGGRDAQQNELLYKRYFRKGDIYVHADLQGASSVIIKNTSQTAPIPPGTLSQAGLFSVATSKAWDAKILTSAWWVHHEQVSKTAPTGEYITTGSFMIRGKKNFLAPAPLVMGFGILWVLDEASRDRHLKRRLEREQRTEEREKDSVASHINDKEYSSIQQSANIDPQSQKTTDASLELSSVLPTDDNERNGMTANDKYDLADYGDEISLPSFLQPVQPSTSGKPHISARQRRDMSKAQIQGVLPSSPLDSGISTPISEADPDGIPVALTPEELDRSGAGLSNGPTRKEHRKPQVRGKKGQQKKAQKYADQDEEERQLRMQLLGVARQTQTSVPQENPTFKKKPKIDREAKQLLKEENIQVLNEEEEANLTLLDNFTGFPLPDDVLLGAIPLCGPYAAMGKYKYKVKLIPGSMKKGKAVKALLSHFASMTIGQDSETASLTELELVKTIKDAEMCVGIGKMKVMTGKSDSSKGKAKGKGRR</sequence>
<feature type="region of interest" description="Disordered" evidence="6">
    <location>
        <begin position="778"/>
        <end position="881"/>
    </location>
</feature>
<keyword evidence="10" id="KW-1185">Reference proteome</keyword>
<dbReference type="GO" id="GO:1990112">
    <property type="term" value="C:RQC complex"/>
    <property type="evidence" value="ECO:0007669"/>
    <property type="project" value="TreeGrafter"/>
</dbReference>
<dbReference type="GO" id="GO:0072344">
    <property type="term" value="P:rescue of stalled ribosome"/>
    <property type="evidence" value="ECO:0007669"/>
    <property type="project" value="TreeGrafter"/>
</dbReference>
<dbReference type="GO" id="GO:0043023">
    <property type="term" value="F:ribosomal large subunit binding"/>
    <property type="evidence" value="ECO:0007669"/>
    <property type="project" value="TreeGrafter"/>
</dbReference>
<feature type="compositionally biased region" description="Acidic residues" evidence="6">
    <location>
        <begin position="450"/>
        <end position="470"/>
    </location>
</feature>
<dbReference type="OrthoDB" id="207084at2759"/>
<dbReference type="InterPro" id="IPR008532">
    <property type="entry name" value="NFACT_RNA-bd"/>
</dbReference>
<dbReference type="FunFam" id="2.30.310.10:FF:000003">
    <property type="entry name" value="Zinc knuckle domain containing protein"/>
    <property type="match status" value="1"/>
</dbReference>
<dbReference type="PANTHER" id="PTHR15239">
    <property type="entry name" value="NUCLEAR EXPORT MEDIATOR FACTOR NEMF"/>
    <property type="match status" value="1"/>
</dbReference>
<evidence type="ECO:0000259" key="7">
    <source>
        <dbReference type="Pfam" id="PF05670"/>
    </source>
</evidence>
<dbReference type="EMBL" id="LXFE01000507">
    <property type="protein sequence ID" value="OLL25084.1"/>
    <property type="molecule type" value="Genomic_DNA"/>
</dbReference>
<dbReference type="InterPro" id="IPR051608">
    <property type="entry name" value="RQC_Subunit_NEMF"/>
</dbReference>
<dbReference type="Proteomes" id="UP000186594">
    <property type="component" value="Unassembled WGS sequence"/>
</dbReference>
<accession>A0A1U7LR15</accession>
<evidence type="ECO:0000256" key="3">
    <source>
        <dbReference type="ARBA" id="ARBA00022490"/>
    </source>
</evidence>
<organism evidence="9 10">
    <name type="scientific">Neolecta irregularis (strain DAH-3)</name>
    <dbReference type="NCBI Taxonomy" id="1198029"/>
    <lineage>
        <taxon>Eukaryota</taxon>
        <taxon>Fungi</taxon>
        <taxon>Dikarya</taxon>
        <taxon>Ascomycota</taxon>
        <taxon>Taphrinomycotina</taxon>
        <taxon>Neolectales</taxon>
        <taxon>Neolectaceae</taxon>
        <taxon>Neolecta</taxon>
    </lineage>
</organism>
<dbReference type="InterPro" id="IPR021846">
    <property type="entry name" value="NFACT-C"/>
</dbReference>
<dbReference type="OMA" id="MFLEFFA"/>
<reference evidence="9 10" key="1">
    <citation type="submission" date="2016-04" db="EMBL/GenBank/DDBJ databases">
        <title>Evolutionary innovation and constraint leading to complex multicellularity in the Ascomycota.</title>
        <authorList>
            <person name="Cisse O."/>
            <person name="Nguyen A."/>
            <person name="Hewitt D.A."/>
            <person name="Jedd G."/>
            <person name="Stajich J.E."/>
        </authorList>
    </citation>
    <scope>NUCLEOTIDE SEQUENCE [LARGE SCALE GENOMIC DNA]</scope>
    <source>
        <strain evidence="9 10">DAH-3</strain>
    </source>
</reference>
<feature type="region of interest" description="Disordered" evidence="6">
    <location>
        <begin position="699"/>
        <end position="742"/>
    </location>
</feature>
<evidence type="ECO:0000256" key="1">
    <source>
        <dbReference type="ARBA" id="ARBA00004496"/>
    </source>
</evidence>
<gene>
    <name evidence="9" type="ORF">NEOLI_001606</name>
</gene>
<feature type="domain" description="NFACT protein C-terminal" evidence="8">
    <location>
        <begin position="933"/>
        <end position="1030"/>
    </location>
</feature>
<proteinExistence type="inferred from homology"/>
<comment type="similarity">
    <text evidence="2">Belongs to the NEMF family.</text>
</comment>
<dbReference type="GO" id="GO:1990116">
    <property type="term" value="P:ribosome-associated ubiquitin-dependent protein catabolic process"/>
    <property type="evidence" value="ECO:0007669"/>
    <property type="project" value="TreeGrafter"/>
</dbReference>
<dbReference type="Pfam" id="PF05670">
    <property type="entry name" value="NFACT-R_1"/>
    <property type="match status" value="1"/>
</dbReference>
<evidence type="ECO:0000313" key="10">
    <source>
        <dbReference type="Proteomes" id="UP000186594"/>
    </source>
</evidence>
<evidence type="ECO:0000259" key="8">
    <source>
        <dbReference type="Pfam" id="PF11923"/>
    </source>
</evidence>
<dbReference type="AlphaFoldDB" id="A0A1U7LR15"/>
<comment type="subcellular location">
    <subcellularLocation>
        <location evidence="1">Cytoplasm</location>
    </subcellularLocation>
</comment>
<dbReference type="Pfam" id="PF05833">
    <property type="entry name" value="NFACT_N"/>
    <property type="match status" value="1"/>
</dbReference>
<feature type="compositionally biased region" description="Basic residues" evidence="6">
    <location>
        <begin position="854"/>
        <end position="872"/>
    </location>
</feature>
<evidence type="ECO:0000256" key="6">
    <source>
        <dbReference type="SAM" id="MobiDB-lite"/>
    </source>
</evidence>
<dbReference type="PANTHER" id="PTHR15239:SF6">
    <property type="entry name" value="RIBOSOME QUALITY CONTROL COMPLEX SUBUNIT NEMF"/>
    <property type="match status" value="1"/>
</dbReference>
<comment type="caution">
    <text evidence="9">The sequence shown here is derived from an EMBL/GenBank/DDBJ whole genome shotgun (WGS) entry which is preliminary data.</text>
</comment>
<evidence type="ECO:0000313" key="9">
    <source>
        <dbReference type="EMBL" id="OLL25084.1"/>
    </source>
</evidence>
<dbReference type="GO" id="GO:0005737">
    <property type="term" value="C:cytoplasm"/>
    <property type="evidence" value="ECO:0007669"/>
    <property type="project" value="UniProtKB-SubCell"/>
</dbReference>